<keyword evidence="3" id="KW-0472">Membrane</keyword>
<comment type="caution">
    <text evidence="4">The sequence shown here is derived from an EMBL/GenBank/DDBJ whole genome shotgun (WGS) entry which is preliminary data.</text>
</comment>
<dbReference type="SMART" id="SM00369">
    <property type="entry name" value="LRR_TYP"/>
    <property type="match status" value="10"/>
</dbReference>
<gene>
    <name evidence="4" type="ORF">HOLleu_02854</name>
</gene>
<keyword evidence="4" id="KW-0121">Carboxypeptidase</keyword>
<dbReference type="InterPro" id="IPR003591">
    <property type="entry name" value="Leu-rich_rpt_typical-subtyp"/>
</dbReference>
<organism evidence="4 5">
    <name type="scientific">Holothuria leucospilota</name>
    <name type="common">Black long sea cucumber</name>
    <name type="synonym">Mertensiothuria leucospilota</name>
    <dbReference type="NCBI Taxonomy" id="206669"/>
    <lineage>
        <taxon>Eukaryota</taxon>
        <taxon>Metazoa</taxon>
        <taxon>Echinodermata</taxon>
        <taxon>Eleutherozoa</taxon>
        <taxon>Echinozoa</taxon>
        <taxon>Holothuroidea</taxon>
        <taxon>Aspidochirotacea</taxon>
        <taxon>Aspidochirotida</taxon>
        <taxon>Holothuriidae</taxon>
        <taxon>Holothuria</taxon>
    </lineage>
</organism>
<dbReference type="PANTHER" id="PTHR24366">
    <property type="entry name" value="IG(IMMUNOGLOBULIN) AND LRR(LEUCINE RICH REPEAT) DOMAINS"/>
    <property type="match status" value="1"/>
</dbReference>
<keyword evidence="4" id="KW-0378">Hydrolase</keyword>
<dbReference type="InterPro" id="IPR001611">
    <property type="entry name" value="Leu-rich_rpt"/>
</dbReference>
<keyword evidence="1" id="KW-0433">Leucine-rich repeat</keyword>
<dbReference type="EMBL" id="JAIZAY010000001">
    <property type="protein sequence ID" value="KAJ8049904.1"/>
    <property type="molecule type" value="Genomic_DNA"/>
</dbReference>
<name>A0A9Q1HJZ8_HOLLE</name>
<keyword evidence="2" id="KW-0677">Repeat</keyword>
<dbReference type="OrthoDB" id="676979at2759"/>
<dbReference type="SUPFAM" id="SSF52058">
    <property type="entry name" value="L domain-like"/>
    <property type="match status" value="1"/>
</dbReference>
<evidence type="ECO:0000256" key="3">
    <source>
        <dbReference type="SAM" id="Phobius"/>
    </source>
</evidence>
<dbReference type="PROSITE" id="PS51450">
    <property type="entry name" value="LRR"/>
    <property type="match status" value="2"/>
</dbReference>
<proteinExistence type="predicted"/>
<accession>A0A9Q1HJZ8</accession>
<keyword evidence="3" id="KW-1133">Transmembrane helix</keyword>
<evidence type="ECO:0000256" key="1">
    <source>
        <dbReference type="ARBA" id="ARBA00022614"/>
    </source>
</evidence>
<dbReference type="Proteomes" id="UP001152320">
    <property type="component" value="Chromosome 1"/>
</dbReference>
<dbReference type="GO" id="GO:0004180">
    <property type="term" value="F:carboxypeptidase activity"/>
    <property type="evidence" value="ECO:0007669"/>
    <property type="project" value="UniProtKB-KW"/>
</dbReference>
<keyword evidence="3" id="KW-0812">Transmembrane</keyword>
<dbReference type="Gene3D" id="3.80.10.10">
    <property type="entry name" value="Ribonuclease Inhibitor"/>
    <property type="match status" value="3"/>
</dbReference>
<dbReference type="SMART" id="SM00364">
    <property type="entry name" value="LRR_BAC"/>
    <property type="match status" value="5"/>
</dbReference>
<dbReference type="FunFam" id="3.80.10.10:FF:001164">
    <property type="entry name" value="GH01279p"/>
    <property type="match status" value="1"/>
</dbReference>
<evidence type="ECO:0000256" key="2">
    <source>
        <dbReference type="ARBA" id="ARBA00022737"/>
    </source>
</evidence>
<reference evidence="4" key="1">
    <citation type="submission" date="2021-10" db="EMBL/GenBank/DDBJ databases">
        <title>Tropical sea cucumber genome reveals ecological adaptation and Cuvierian tubules defense mechanism.</title>
        <authorList>
            <person name="Chen T."/>
        </authorList>
    </citation>
    <scope>NUCLEOTIDE SEQUENCE</scope>
    <source>
        <strain evidence="4">Nanhai2018</strain>
        <tissue evidence="4">Muscle</tissue>
    </source>
</reference>
<evidence type="ECO:0000313" key="5">
    <source>
        <dbReference type="Proteomes" id="UP001152320"/>
    </source>
</evidence>
<protein>
    <submittedName>
        <fullName evidence="4">Carboxypeptidase N subunit 2</fullName>
    </submittedName>
</protein>
<dbReference type="Pfam" id="PF00560">
    <property type="entry name" value="LRR_1"/>
    <property type="match status" value="1"/>
</dbReference>
<feature type="transmembrane region" description="Helical" evidence="3">
    <location>
        <begin position="419"/>
        <end position="444"/>
    </location>
</feature>
<keyword evidence="5" id="KW-1185">Reference proteome</keyword>
<keyword evidence="4" id="KW-0645">Protease</keyword>
<evidence type="ECO:0000313" key="4">
    <source>
        <dbReference type="EMBL" id="KAJ8049904.1"/>
    </source>
</evidence>
<dbReference type="Pfam" id="PF13855">
    <property type="entry name" value="LRR_8"/>
    <property type="match status" value="2"/>
</dbReference>
<dbReference type="AlphaFoldDB" id="A0A9Q1HJZ8"/>
<dbReference type="InterPro" id="IPR032675">
    <property type="entry name" value="LRR_dom_sf"/>
</dbReference>
<sequence>MKSNISSFPRLQAFNMVVKLIIMHTNLTNLQNGNITLPTFPNMTALVLYSNGIRVVNRALVRNNPSIQRLGLQRNRLTAIPVHALEELPDLRYLGLSDNNIVAIKAFAFRSNPFLEKLHLSSNKIQEIEEHAFSGLVHLGYLTLSRNFIEHFPFEETEYLPVLYKIDLRFNKIIMLSGKNKSVPASIQAIYLTYNYLQYLDDNILNILPNLKHLFVGDNQISQIGTLVYGKNSYNLISLSLNNNALTEIAVPFFRKLPNLETLNLAHNRLTVIPKEVFIGSPSLRLINLAGNQIHSVHMASFQGLRYIQRLDLTSNKLTGLPSSLFDSVEGNFDLLLRGNNLTCDCYINYIQEWLNKTYSIYVDGILCFIPEYGNHTILMSFEFDENCNFEATSVEIPTTNGTLTMTSSETLGKNVMPLYWGAGVTFFVAFTALLLVIIIRCVLKNNSVRDIS</sequence>